<dbReference type="AlphaFoldDB" id="A0AAV4A2V6"/>
<feature type="region of interest" description="Disordered" evidence="1">
    <location>
        <begin position="1"/>
        <end position="42"/>
    </location>
</feature>
<reference evidence="2 3" key="1">
    <citation type="journal article" date="2021" name="Elife">
        <title>Chloroplast acquisition without the gene transfer in kleptoplastic sea slugs, Plakobranchus ocellatus.</title>
        <authorList>
            <person name="Maeda T."/>
            <person name="Takahashi S."/>
            <person name="Yoshida T."/>
            <person name="Shimamura S."/>
            <person name="Takaki Y."/>
            <person name="Nagai Y."/>
            <person name="Toyoda A."/>
            <person name="Suzuki Y."/>
            <person name="Arimoto A."/>
            <person name="Ishii H."/>
            <person name="Satoh N."/>
            <person name="Nishiyama T."/>
            <person name="Hasebe M."/>
            <person name="Maruyama T."/>
            <person name="Minagawa J."/>
            <person name="Obokata J."/>
            <person name="Shigenobu S."/>
        </authorList>
    </citation>
    <scope>NUCLEOTIDE SEQUENCE [LARGE SCALE GENOMIC DNA]</scope>
</reference>
<dbReference type="Proteomes" id="UP000735302">
    <property type="component" value="Unassembled WGS sequence"/>
</dbReference>
<sequence>MTQRKLALTTLRLHARDRLTTQRDGSSPTTHIQATPGPESLRSTCDVGLRAHKRILQHSKVHAPLVSGDENLHFREKKVVMVH</sequence>
<name>A0AAV4A2V6_9GAST</name>
<feature type="compositionally biased region" description="Polar residues" evidence="1">
    <location>
        <begin position="22"/>
        <end position="33"/>
    </location>
</feature>
<keyword evidence="3" id="KW-1185">Reference proteome</keyword>
<accession>A0AAV4A2V6</accession>
<evidence type="ECO:0000313" key="2">
    <source>
        <dbReference type="EMBL" id="GFO01508.1"/>
    </source>
</evidence>
<protein>
    <submittedName>
        <fullName evidence="2">Uncharacterized protein</fullName>
    </submittedName>
</protein>
<comment type="caution">
    <text evidence="2">The sequence shown here is derived from an EMBL/GenBank/DDBJ whole genome shotgun (WGS) entry which is preliminary data.</text>
</comment>
<dbReference type="EMBL" id="BLXT01003327">
    <property type="protein sequence ID" value="GFO01508.1"/>
    <property type="molecule type" value="Genomic_DNA"/>
</dbReference>
<gene>
    <name evidence="2" type="ORF">PoB_002801300</name>
</gene>
<evidence type="ECO:0000313" key="3">
    <source>
        <dbReference type="Proteomes" id="UP000735302"/>
    </source>
</evidence>
<evidence type="ECO:0000256" key="1">
    <source>
        <dbReference type="SAM" id="MobiDB-lite"/>
    </source>
</evidence>
<proteinExistence type="predicted"/>
<organism evidence="2 3">
    <name type="scientific">Plakobranchus ocellatus</name>
    <dbReference type="NCBI Taxonomy" id="259542"/>
    <lineage>
        <taxon>Eukaryota</taxon>
        <taxon>Metazoa</taxon>
        <taxon>Spiralia</taxon>
        <taxon>Lophotrochozoa</taxon>
        <taxon>Mollusca</taxon>
        <taxon>Gastropoda</taxon>
        <taxon>Heterobranchia</taxon>
        <taxon>Euthyneura</taxon>
        <taxon>Panpulmonata</taxon>
        <taxon>Sacoglossa</taxon>
        <taxon>Placobranchoidea</taxon>
        <taxon>Plakobranchidae</taxon>
        <taxon>Plakobranchus</taxon>
    </lineage>
</organism>